<comment type="caution">
    <text evidence="1">The sequence shown here is derived from an EMBL/GenBank/DDBJ whole genome shotgun (WGS) entry which is preliminary data.</text>
</comment>
<evidence type="ECO:0000313" key="2">
    <source>
        <dbReference type="Proteomes" id="UP000623608"/>
    </source>
</evidence>
<dbReference type="AlphaFoldDB" id="A0A919NUP6"/>
<name>A0A919NUP6_9ACTN</name>
<evidence type="ECO:0000313" key="1">
    <source>
        <dbReference type="EMBL" id="GIF23832.1"/>
    </source>
</evidence>
<accession>A0A919NUP6</accession>
<keyword evidence="2" id="KW-1185">Reference proteome</keyword>
<gene>
    <name evidence="1" type="ORF">Ate02nite_65620</name>
</gene>
<dbReference type="EMBL" id="BOMY01000042">
    <property type="protein sequence ID" value="GIF23832.1"/>
    <property type="molecule type" value="Genomic_DNA"/>
</dbReference>
<protein>
    <submittedName>
        <fullName evidence="1">Uncharacterized protein</fullName>
    </submittedName>
</protein>
<reference evidence="1" key="1">
    <citation type="submission" date="2021-01" db="EMBL/GenBank/DDBJ databases">
        <title>Whole genome shotgun sequence of Actinoplanes tereljensis NBRC 105297.</title>
        <authorList>
            <person name="Komaki H."/>
            <person name="Tamura T."/>
        </authorList>
    </citation>
    <scope>NUCLEOTIDE SEQUENCE</scope>
    <source>
        <strain evidence="1">NBRC 105297</strain>
    </source>
</reference>
<dbReference type="RefSeq" id="WP_203811723.1">
    <property type="nucleotide sequence ID" value="NZ_BOMY01000042.1"/>
</dbReference>
<organism evidence="1 2">
    <name type="scientific">Paractinoplanes tereljensis</name>
    <dbReference type="NCBI Taxonomy" id="571912"/>
    <lineage>
        <taxon>Bacteria</taxon>
        <taxon>Bacillati</taxon>
        <taxon>Actinomycetota</taxon>
        <taxon>Actinomycetes</taxon>
        <taxon>Micromonosporales</taxon>
        <taxon>Micromonosporaceae</taxon>
        <taxon>Paractinoplanes</taxon>
    </lineage>
</organism>
<sequence length="81" mass="9253">MDANFLTPVAARCRGVWQFLAEHTRGRRRVELEQARNLGTAQAILLLPEGAELWETEPDGRTRIIRKPFPAAPDRSEDRAR</sequence>
<proteinExistence type="predicted"/>
<dbReference type="Proteomes" id="UP000623608">
    <property type="component" value="Unassembled WGS sequence"/>
</dbReference>